<dbReference type="Proteomes" id="UP000420562">
    <property type="component" value="Unassembled WGS sequence"/>
</dbReference>
<gene>
    <name evidence="2" type="ORF">F6V25_05760</name>
</gene>
<organism evidence="2 3">
    <name type="scientific">Oryzomonas japonica</name>
    <dbReference type="NCBI Taxonomy" id="2603858"/>
    <lineage>
        <taxon>Bacteria</taxon>
        <taxon>Pseudomonadati</taxon>
        <taxon>Thermodesulfobacteriota</taxon>
        <taxon>Desulfuromonadia</taxon>
        <taxon>Geobacterales</taxon>
        <taxon>Geobacteraceae</taxon>
        <taxon>Oryzomonas</taxon>
    </lineage>
</organism>
<name>A0A7J4ZT37_9BACT</name>
<keyword evidence="3" id="KW-1185">Reference proteome</keyword>
<dbReference type="RefSeq" id="WP_151127676.1">
    <property type="nucleotide sequence ID" value="NZ_VZQZ01000003.1"/>
</dbReference>
<evidence type="ECO:0000313" key="3">
    <source>
        <dbReference type="Proteomes" id="UP000420562"/>
    </source>
</evidence>
<accession>A0A7J4ZT37</accession>
<evidence type="ECO:0000313" key="2">
    <source>
        <dbReference type="EMBL" id="KAB0665985.1"/>
    </source>
</evidence>
<feature type="compositionally biased region" description="Low complexity" evidence="1">
    <location>
        <begin position="60"/>
        <end position="71"/>
    </location>
</feature>
<dbReference type="EMBL" id="VZQZ01000003">
    <property type="protein sequence ID" value="KAB0665985.1"/>
    <property type="molecule type" value="Genomic_DNA"/>
</dbReference>
<feature type="region of interest" description="Disordered" evidence="1">
    <location>
        <begin position="53"/>
        <end position="91"/>
    </location>
</feature>
<dbReference type="AlphaFoldDB" id="A0A7J4ZT37"/>
<reference evidence="2 3" key="1">
    <citation type="submission" date="2019-09" db="EMBL/GenBank/DDBJ databases">
        <title>Geobacter sp. Red96, a novel strain isolated from paddy soil.</title>
        <authorList>
            <person name="Xu Z."/>
            <person name="Masuda Y."/>
            <person name="Itoh H."/>
            <person name="Senoo K."/>
        </authorList>
    </citation>
    <scope>NUCLEOTIDE SEQUENCE [LARGE SCALE GENOMIC DNA]</scope>
    <source>
        <strain evidence="2 3">Red96</strain>
    </source>
</reference>
<proteinExistence type="predicted"/>
<sequence length="146" mass="16033">MAIKKLAAGDCIEARCTRCRAVLNHTIVAMVGEKIIRVECNTCRGMHNYRGEKTTKEPAARTTRTAAAAAPRKARKDPGAAEREEWESLSPAMEQGRALPYDMNGKFRVNSLVAHPVFGLGVVKVVVPPNKMQVLFQDGKKLLRCG</sequence>
<comment type="caution">
    <text evidence="2">The sequence shown here is derived from an EMBL/GenBank/DDBJ whole genome shotgun (WGS) entry which is preliminary data.</text>
</comment>
<evidence type="ECO:0000256" key="1">
    <source>
        <dbReference type="SAM" id="MobiDB-lite"/>
    </source>
</evidence>
<protein>
    <submittedName>
        <fullName evidence="2">Uncharacterized protein</fullName>
    </submittedName>
</protein>